<organism evidence="1">
    <name type="scientific">Ensete ventricosum</name>
    <name type="common">Abyssinian banana</name>
    <name type="synonym">Musa ensete</name>
    <dbReference type="NCBI Taxonomy" id="4639"/>
    <lineage>
        <taxon>Eukaryota</taxon>
        <taxon>Viridiplantae</taxon>
        <taxon>Streptophyta</taxon>
        <taxon>Embryophyta</taxon>
        <taxon>Tracheophyta</taxon>
        <taxon>Spermatophyta</taxon>
        <taxon>Magnoliopsida</taxon>
        <taxon>Liliopsida</taxon>
        <taxon>Zingiberales</taxon>
        <taxon>Musaceae</taxon>
        <taxon>Ensete</taxon>
    </lineage>
</organism>
<gene>
    <name evidence="1" type="ORF">BHM03_00050371</name>
</gene>
<sequence length="273" mass="30403">MSGYIVSREESVCAVEEDWREREGFEQCCTSALSLTVVNDVSCQRMLFHGTMDMPRGLHISRGLPTNALGARRQPPPFSTSFIVTIMGRSYLRPLSSPSLTMSPHFTTPSVVLAARRASSFLQLRHVDLAHFTFVRSGVRRLTLPCLCQAGSNTSGRPRRWAYCPRARGCDSQVNIRHIDLRPLSSPSLTMSPHFTTPSVVLAARRASSLLQLRHVDLAHFTFVRSGVRRLTLPCLCQASSNTSGRPRRRACCPRARGCGSQVNIRHRPSRDS</sequence>
<accession>A0A445MLJ8</accession>
<dbReference type="Proteomes" id="UP000290560">
    <property type="component" value="Unassembled WGS sequence"/>
</dbReference>
<dbReference type="AlphaFoldDB" id="A0A445MLJ8"/>
<protein>
    <submittedName>
        <fullName evidence="1">Uncharacterized protein</fullName>
    </submittedName>
</protein>
<reference evidence="1" key="1">
    <citation type="journal article" date="2018" name="Data Brief">
        <title>Genome sequence data from 17 accessions of Ensete ventricosum, a staple food crop for millions in Ethiopia.</title>
        <authorList>
            <person name="Yemataw Z."/>
            <person name="Muzemil S."/>
            <person name="Ambachew D."/>
            <person name="Tripathi L."/>
            <person name="Tesfaye K."/>
            <person name="Chala A."/>
            <person name="Farbos A."/>
            <person name="O'Neill P."/>
            <person name="Moore K."/>
            <person name="Grant M."/>
            <person name="Studholme D.J."/>
        </authorList>
    </citation>
    <scope>NUCLEOTIDE SEQUENCE [LARGE SCALE GENOMIC DNA]</scope>
    <source>
        <tissue evidence="1">Leaf</tissue>
    </source>
</reference>
<name>A0A445MLJ8_ENSVE</name>
<dbReference type="EMBL" id="KV876580">
    <property type="protein sequence ID" value="RZR75147.1"/>
    <property type="molecule type" value="Genomic_DNA"/>
</dbReference>
<evidence type="ECO:0000313" key="1">
    <source>
        <dbReference type="EMBL" id="RZR75147.1"/>
    </source>
</evidence>
<proteinExistence type="predicted"/>